<reference evidence="1" key="1">
    <citation type="submission" date="2023-04" db="EMBL/GenBank/DDBJ databases">
        <title>A chromosome-level genome assembly of the parasitoid wasp Eretmocerus hayati.</title>
        <authorList>
            <person name="Zhong Y."/>
            <person name="Liu S."/>
            <person name="Liu Y."/>
        </authorList>
    </citation>
    <scope>NUCLEOTIDE SEQUENCE</scope>
    <source>
        <strain evidence="1">ZJU_SS_LIU_2023</strain>
    </source>
</reference>
<organism evidence="1 2">
    <name type="scientific">Eretmocerus hayati</name>
    <dbReference type="NCBI Taxonomy" id="131215"/>
    <lineage>
        <taxon>Eukaryota</taxon>
        <taxon>Metazoa</taxon>
        <taxon>Ecdysozoa</taxon>
        <taxon>Arthropoda</taxon>
        <taxon>Hexapoda</taxon>
        <taxon>Insecta</taxon>
        <taxon>Pterygota</taxon>
        <taxon>Neoptera</taxon>
        <taxon>Endopterygota</taxon>
        <taxon>Hymenoptera</taxon>
        <taxon>Apocrita</taxon>
        <taxon>Proctotrupomorpha</taxon>
        <taxon>Chalcidoidea</taxon>
        <taxon>Aphelinidae</taxon>
        <taxon>Aphelininae</taxon>
        <taxon>Eretmocerus</taxon>
    </lineage>
</organism>
<dbReference type="EMBL" id="CM056744">
    <property type="protein sequence ID" value="KAJ8664354.1"/>
    <property type="molecule type" value="Genomic_DNA"/>
</dbReference>
<comment type="caution">
    <text evidence="1">The sequence shown here is derived from an EMBL/GenBank/DDBJ whole genome shotgun (WGS) entry which is preliminary data.</text>
</comment>
<name>A0ACC2N228_9HYME</name>
<accession>A0ACC2N228</accession>
<evidence type="ECO:0000313" key="2">
    <source>
        <dbReference type="Proteomes" id="UP001239111"/>
    </source>
</evidence>
<proteinExistence type="predicted"/>
<protein>
    <submittedName>
        <fullName evidence="1">Uncharacterized protein</fullName>
    </submittedName>
</protein>
<evidence type="ECO:0000313" key="1">
    <source>
        <dbReference type="EMBL" id="KAJ8664354.1"/>
    </source>
</evidence>
<keyword evidence="2" id="KW-1185">Reference proteome</keyword>
<gene>
    <name evidence="1" type="ORF">QAD02_006016</name>
</gene>
<sequence length="380" mass="43045">MMIDILMSYGANINFCSKYHGSVLHVIARQHACVQRKRLAEFFLKKGVSLKLVTGRKYTSLHVAVQEFMDQQKDDGFMDLLLESGADVSAETFHGNNSLHVAMQVSHSDLSHNHAKFKQVLEKCLNHSDFNINAQNKHGATILHMALRRDDFECTARILHDSDADMTIKDSSGVPPIFLLCSALKYHAPNLLVNRSRLNWFISFATHIMKLMSIRPSIRESLQEYSSILVKLSPRKFADLEISINNEVNLLKAKKIDNYTSLYDILLKSPHDVAKHSKNKDFSELISSIEFKTDFPVFSSDLIRQFKKGSTRASILDAAKPALDFVTNTKWPQCCAENILKYLRNVHLENLSKCNCIFYSTQSKSVSAANESSNKRAKLS</sequence>
<dbReference type="Proteomes" id="UP001239111">
    <property type="component" value="Chromosome 4"/>
</dbReference>